<accession>A0ABW0JPV7</accession>
<keyword evidence="2" id="KW-1185">Reference proteome</keyword>
<dbReference type="RefSeq" id="WP_377306399.1">
    <property type="nucleotide sequence ID" value="NZ_JBHSMK010000009.1"/>
</dbReference>
<dbReference type="Proteomes" id="UP001596013">
    <property type="component" value="Unassembled WGS sequence"/>
</dbReference>
<name>A0ABW0JPV7_9GAMM</name>
<dbReference type="EMBL" id="JBHSMK010000009">
    <property type="protein sequence ID" value="MFC5437805.1"/>
    <property type="molecule type" value="Genomic_DNA"/>
</dbReference>
<proteinExistence type="predicted"/>
<protein>
    <submittedName>
        <fullName evidence="1">Uncharacterized protein</fullName>
    </submittedName>
</protein>
<sequence length="114" mass="12381">MRIWLGDDRGQGGGRRVEAMMGMDASLVRHLEERAMEYHIDMSGTKPDLGAIEDILYDSDPAVVVAMARDGFILRIATYLPMTDLLGLMQQAGCQVEPHQVVELPSICCGGCGG</sequence>
<reference evidence="2" key="1">
    <citation type="journal article" date="2019" name="Int. J. Syst. Evol. Microbiol.">
        <title>The Global Catalogue of Microorganisms (GCM) 10K type strain sequencing project: providing services to taxonomists for standard genome sequencing and annotation.</title>
        <authorList>
            <consortium name="The Broad Institute Genomics Platform"/>
            <consortium name="The Broad Institute Genome Sequencing Center for Infectious Disease"/>
            <person name="Wu L."/>
            <person name="Ma J."/>
        </authorList>
    </citation>
    <scope>NUCLEOTIDE SEQUENCE [LARGE SCALE GENOMIC DNA]</scope>
    <source>
        <strain evidence="2">JCM 17130</strain>
    </source>
</reference>
<evidence type="ECO:0000313" key="1">
    <source>
        <dbReference type="EMBL" id="MFC5437805.1"/>
    </source>
</evidence>
<comment type="caution">
    <text evidence="1">The sequence shown here is derived from an EMBL/GenBank/DDBJ whole genome shotgun (WGS) entry which is preliminary data.</text>
</comment>
<evidence type="ECO:0000313" key="2">
    <source>
        <dbReference type="Proteomes" id="UP001596013"/>
    </source>
</evidence>
<gene>
    <name evidence="1" type="ORF">ACFPME_14675</name>
</gene>
<organism evidence="1 2">
    <name type="scientific">Rhodanobacter umsongensis</name>
    <dbReference type="NCBI Taxonomy" id="633153"/>
    <lineage>
        <taxon>Bacteria</taxon>
        <taxon>Pseudomonadati</taxon>
        <taxon>Pseudomonadota</taxon>
        <taxon>Gammaproteobacteria</taxon>
        <taxon>Lysobacterales</taxon>
        <taxon>Rhodanobacteraceae</taxon>
        <taxon>Rhodanobacter</taxon>
    </lineage>
</organism>